<dbReference type="Proteomes" id="UP000660611">
    <property type="component" value="Unassembled WGS sequence"/>
</dbReference>
<proteinExistence type="predicted"/>
<name>A0A919UIY4_9ACTN</name>
<evidence type="ECO:0000313" key="1">
    <source>
        <dbReference type="EMBL" id="GIG53200.1"/>
    </source>
</evidence>
<comment type="caution">
    <text evidence="1">The sequence shown here is derived from an EMBL/GenBank/DDBJ whole genome shotgun (WGS) entry which is preliminary data.</text>
</comment>
<dbReference type="AlphaFoldDB" id="A0A919UIY4"/>
<sequence length="247" mass="27155">MPEHNEPFREGPDPRAVTVPGAFRLRYTMEHNFADGFTRCTVSSTAVQGVFVLVPHLGESMSSWNGPTPFQLDTGRLAILCGDGPPHENLLWPPHDAQEYRPHRPVVNGTRITGAYTLDIADARHGTDRPITATALSQRIRASDGTSASRTNANHATCVMAALTRFWADQPAPDLDRLRRAAALRRAMGWLTHLDDTLADLRRAESNLSDAVHTVTNEHRTCLPLVRLLLDLQHHDNQNPATAATGG</sequence>
<accession>A0A919UIY4</accession>
<keyword evidence="2" id="KW-1185">Reference proteome</keyword>
<evidence type="ECO:0000313" key="2">
    <source>
        <dbReference type="Proteomes" id="UP000660611"/>
    </source>
</evidence>
<gene>
    <name evidence="1" type="ORF">Dsi01nite_112410</name>
</gene>
<protein>
    <submittedName>
        <fullName evidence="1">Uncharacterized protein</fullName>
    </submittedName>
</protein>
<dbReference type="EMBL" id="BONQ01000222">
    <property type="protein sequence ID" value="GIG53200.1"/>
    <property type="molecule type" value="Genomic_DNA"/>
</dbReference>
<reference evidence="1" key="1">
    <citation type="submission" date="2021-01" db="EMBL/GenBank/DDBJ databases">
        <title>Whole genome shotgun sequence of Dactylosporangium siamense NBRC 106093.</title>
        <authorList>
            <person name="Komaki H."/>
            <person name="Tamura T."/>
        </authorList>
    </citation>
    <scope>NUCLEOTIDE SEQUENCE</scope>
    <source>
        <strain evidence="1">NBRC 106093</strain>
    </source>
</reference>
<organism evidence="1 2">
    <name type="scientific">Dactylosporangium siamense</name>
    <dbReference type="NCBI Taxonomy" id="685454"/>
    <lineage>
        <taxon>Bacteria</taxon>
        <taxon>Bacillati</taxon>
        <taxon>Actinomycetota</taxon>
        <taxon>Actinomycetes</taxon>
        <taxon>Micromonosporales</taxon>
        <taxon>Micromonosporaceae</taxon>
        <taxon>Dactylosporangium</taxon>
    </lineage>
</organism>
<dbReference type="RefSeq" id="WP_203854797.1">
    <property type="nucleotide sequence ID" value="NZ_BAAAVW010000030.1"/>
</dbReference>